<name>A0ABN9T302_9DINO</name>
<dbReference type="EMBL" id="CAUYUJ010014284">
    <property type="protein sequence ID" value="CAK0839357.1"/>
    <property type="molecule type" value="Genomic_DNA"/>
</dbReference>
<dbReference type="Proteomes" id="UP001189429">
    <property type="component" value="Unassembled WGS sequence"/>
</dbReference>
<dbReference type="Gene3D" id="3.40.50.300">
    <property type="entry name" value="P-loop containing nucleotide triphosphate hydrolases"/>
    <property type="match status" value="1"/>
</dbReference>
<keyword evidence="2" id="KW-1185">Reference proteome</keyword>
<sequence length="151" mass="17601">MYDNIILQAFVGGDRAKTRADLELAKSRLRNFDVIFILEHLSHTLQLATTRLGWRPAAQGAFHATRHLVDEAEDQERLFTTHGITHEQWQQVIERNSLDIELYDYVRELSFGMLQADGFPMPTEDERTVAPQWNNDVLRMRRASLREAHIE</sequence>
<proteinExistence type="predicted"/>
<organism evidence="1 2">
    <name type="scientific">Prorocentrum cordatum</name>
    <dbReference type="NCBI Taxonomy" id="2364126"/>
    <lineage>
        <taxon>Eukaryota</taxon>
        <taxon>Sar</taxon>
        <taxon>Alveolata</taxon>
        <taxon>Dinophyceae</taxon>
        <taxon>Prorocentrales</taxon>
        <taxon>Prorocentraceae</taxon>
        <taxon>Prorocentrum</taxon>
    </lineage>
</organism>
<reference evidence="1" key="1">
    <citation type="submission" date="2023-10" db="EMBL/GenBank/DDBJ databases">
        <authorList>
            <person name="Chen Y."/>
            <person name="Shah S."/>
            <person name="Dougan E. K."/>
            <person name="Thang M."/>
            <person name="Chan C."/>
        </authorList>
    </citation>
    <scope>NUCLEOTIDE SEQUENCE [LARGE SCALE GENOMIC DNA]</scope>
</reference>
<protein>
    <submittedName>
        <fullName evidence="1">Uncharacterized protein</fullName>
    </submittedName>
</protein>
<gene>
    <name evidence="1" type="ORF">PCOR1329_LOCUS35044</name>
</gene>
<comment type="caution">
    <text evidence="1">The sequence shown here is derived from an EMBL/GenBank/DDBJ whole genome shotgun (WGS) entry which is preliminary data.</text>
</comment>
<evidence type="ECO:0000313" key="1">
    <source>
        <dbReference type="EMBL" id="CAK0839357.1"/>
    </source>
</evidence>
<dbReference type="InterPro" id="IPR027417">
    <property type="entry name" value="P-loop_NTPase"/>
</dbReference>
<evidence type="ECO:0000313" key="2">
    <source>
        <dbReference type="Proteomes" id="UP001189429"/>
    </source>
</evidence>
<accession>A0ABN9T302</accession>